<feature type="coiled-coil region" evidence="1">
    <location>
        <begin position="18"/>
        <end position="187"/>
    </location>
</feature>
<dbReference type="EMBL" id="CAADRA010000040">
    <property type="protein sequence ID" value="VFT77915.1"/>
    <property type="molecule type" value="Genomic_DNA"/>
</dbReference>
<reference evidence="3" key="2">
    <citation type="submission" date="2019-06" db="EMBL/GenBank/DDBJ databases">
        <title>Genomics analysis of Aphanomyces spp. identifies a new class of oomycete effector associated with host adaptation.</title>
        <authorList>
            <person name="Gaulin E."/>
        </authorList>
    </citation>
    <scope>NUCLEOTIDE SEQUENCE</scope>
    <source>
        <strain evidence="3">CBS 578.67</strain>
    </source>
</reference>
<evidence type="ECO:0000313" key="4">
    <source>
        <dbReference type="EMBL" id="VFT77915.1"/>
    </source>
</evidence>
<dbReference type="Proteomes" id="UP000332933">
    <property type="component" value="Unassembled WGS sequence"/>
</dbReference>
<proteinExistence type="predicted"/>
<feature type="coiled-coil region" evidence="1">
    <location>
        <begin position="483"/>
        <end position="535"/>
    </location>
</feature>
<evidence type="ECO:0000256" key="2">
    <source>
        <dbReference type="SAM" id="MobiDB-lite"/>
    </source>
</evidence>
<feature type="coiled-coil region" evidence="1">
    <location>
        <begin position="377"/>
        <end position="440"/>
    </location>
</feature>
<evidence type="ECO:0000313" key="5">
    <source>
        <dbReference type="Proteomes" id="UP000332933"/>
    </source>
</evidence>
<accession>A0A485K8A2</accession>
<name>A0A485K8A2_9STRA</name>
<sequence length="706" mass="81404">MMKQGSVKDFASAFEHERQALVKDLETMRLQLVRKEEQHKRSNAISSSQLIGLKKEIADLVSQRALVEKESDLYQQKCKDLTTLLEASYDQHEEDQTKLLKLTENLKRVKKKYDDGLDLAKKEATISIMNTHEERKSLKANAERLRCKLNAERKEWIDTKQVLTEQMEDLMARNACLERELKEAKHSDKSHRLCQDQMLAELRSVKHDLVAATHDHALAKVAIDKYKGEICRVVEETRLQRDSDMTLVERLHMAQEDAVMGWRSRTTLFHENCTLKQHLFAAQQKYDALVAKRKQEKAAAHMLSEELSDVRRDTKRMSIAFEAESAEQTQRLRRSHHEAMTHAQEKHAAELLQTQVESERRQSKIEASNRVMLEEIKQQHKEEVHAAREIVEKQMQTAVDQVQALCESTQHKLLGVTKEKELADHQVRDLQDELETWRDKERKLIHIMEHSQKLNTTLEERHLALECKHLDAQKQIEELMGSVKSLQSTIANQRDLIDELERSRQAKADELFRELAGFETEKLESMREIAQLQEQHSQDVLSLEIVKRNQELTIKQITQAQLSANRLIEEQAKTIEDLLETRMAEPSDGTNAAYGPCPRAHCQAVANELVELHEQRNDCSLDSDLHQLLHQTSHQVGVLEREKEKLLRVIDDQALTIHELTLQDEQSERPELDKLGGGGGGGGDDDGWLHDDDAAILDIQVRRPPP</sequence>
<protein>
    <submittedName>
        <fullName evidence="4">Aste57867_690 protein</fullName>
    </submittedName>
</protein>
<evidence type="ECO:0000256" key="1">
    <source>
        <dbReference type="SAM" id="Coils"/>
    </source>
</evidence>
<organism evidence="4 5">
    <name type="scientific">Aphanomyces stellatus</name>
    <dbReference type="NCBI Taxonomy" id="120398"/>
    <lineage>
        <taxon>Eukaryota</taxon>
        <taxon>Sar</taxon>
        <taxon>Stramenopiles</taxon>
        <taxon>Oomycota</taxon>
        <taxon>Saprolegniomycetes</taxon>
        <taxon>Saprolegniales</taxon>
        <taxon>Verrucalvaceae</taxon>
        <taxon>Aphanomyces</taxon>
    </lineage>
</organism>
<dbReference type="OrthoDB" id="70890at2759"/>
<gene>
    <name evidence="4" type="primary">Aste57867_690</name>
    <name evidence="3" type="ORF">As57867_000689</name>
    <name evidence="4" type="ORF">ASTE57867_690</name>
</gene>
<reference evidence="4 5" key="1">
    <citation type="submission" date="2019-03" db="EMBL/GenBank/DDBJ databases">
        <authorList>
            <person name="Gaulin E."/>
            <person name="Dumas B."/>
        </authorList>
    </citation>
    <scope>NUCLEOTIDE SEQUENCE [LARGE SCALE GENOMIC DNA]</scope>
    <source>
        <strain evidence="4">CBS 568.67</strain>
    </source>
</reference>
<dbReference type="EMBL" id="VJMH01000040">
    <property type="protein sequence ID" value="KAF0719934.1"/>
    <property type="molecule type" value="Genomic_DNA"/>
</dbReference>
<keyword evidence="1" id="KW-0175">Coiled coil</keyword>
<feature type="region of interest" description="Disordered" evidence="2">
    <location>
        <begin position="663"/>
        <end position="706"/>
    </location>
</feature>
<keyword evidence="5" id="KW-1185">Reference proteome</keyword>
<evidence type="ECO:0000313" key="3">
    <source>
        <dbReference type="EMBL" id="KAF0719934.1"/>
    </source>
</evidence>
<dbReference type="AlphaFoldDB" id="A0A485K8A2"/>